<dbReference type="AlphaFoldDB" id="A0A1I4N7A9"/>
<dbReference type="PANTHER" id="PTHR32309:SF13">
    <property type="entry name" value="FERRIC ENTEROBACTIN TRANSPORT PROTEIN FEPE"/>
    <property type="match status" value="1"/>
</dbReference>
<dbReference type="Proteomes" id="UP000199006">
    <property type="component" value="Unassembled WGS sequence"/>
</dbReference>
<dbReference type="GO" id="GO:0004713">
    <property type="term" value="F:protein tyrosine kinase activity"/>
    <property type="evidence" value="ECO:0007669"/>
    <property type="project" value="TreeGrafter"/>
</dbReference>
<dbReference type="EMBL" id="FOTI01000070">
    <property type="protein sequence ID" value="SFM11379.1"/>
    <property type="molecule type" value="Genomic_DNA"/>
</dbReference>
<proteinExistence type="inferred from homology"/>
<reference evidence="10 11" key="1">
    <citation type="submission" date="2016-10" db="EMBL/GenBank/DDBJ databases">
        <authorList>
            <person name="de Groot N.N."/>
        </authorList>
    </citation>
    <scope>NUCLEOTIDE SEQUENCE [LARGE SCALE GENOMIC DNA]</scope>
    <source>
        <strain evidence="10 11">ATCC 51327</strain>
    </source>
</reference>
<keyword evidence="5 8" id="KW-1133">Transmembrane helix</keyword>
<dbReference type="PANTHER" id="PTHR32309">
    <property type="entry name" value="TYROSINE-PROTEIN KINASE"/>
    <property type="match status" value="1"/>
</dbReference>
<organism evidence="10 11">
    <name type="scientific">Halanaerobium salsuginis</name>
    <dbReference type="NCBI Taxonomy" id="29563"/>
    <lineage>
        <taxon>Bacteria</taxon>
        <taxon>Bacillati</taxon>
        <taxon>Bacillota</taxon>
        <taxon>Clostridia</taxon>
        <taxon>Halanaerobiales</taxon>
        <taxon>Halanaerobiaceae</taxon>
        <taxon>Halanaerobium</taxon>
    </lineage>
</organism>
<keyword evidence="11" id="KW-1185">Reference proteome</keyword>
<dbReference type="RefSeq" id="WP_177181462.1">
    <property type="nucleotide sequence ID" value="NZ_FOTI01000070.1"/>
</dbReference>
<dbReference type="Pfam" id="PF02706">
    <property type="entry name" value="Wzz"/>
    <property type="match status" value="1"/>
</dbReference>
<evidence type="ECO:0000313" key="11">
    <source>
        <dbReference type="Proteomes" id="UP000199006"/>
    </source>
</evidence>
<keyword evidence="6 8" id="KW-0472">Membrane</keyword>
<comment type="similarity">
    <text evidence="2">Belongs to the CpsC/CapA family.</text>
</comment>
<evidence type="ECO:0000313" key="10">
    <source>
        <dbReference type="EMBL" id="SFM11379.1"/>
    </source>
</evidence>
<evidence type="ECO:0000256" key="8">
    <source>
        <dbReference type="SAM" id="Phobius"/>
    </source>
</evidence>
<evidence type="ECO:0000256" key="1">
    <source>
        <dbReference type="ARBA" id="ARBA00004651"/>
    </source>
</evidence>
<feature type="coiled-coil region" evidence="7">
    <location>
        <begin position="159"/>
        <end position="186"/>
    </location>
</feature>
<evidence type="ECO:0000259" key="9">
    <source>
        <dbReference type="Pfam" id="PF02706"/>
    </source>
</evidence>
<accession>A0A1I4N7A9</accession>
<evidence type="ECO:0000256" key="7">
    <source>
        <dbReference type="SAM" id="Coils"/>
    </source>
</evidence>
<dbReference type="InterPro" id="IPR003856">
    <property type="entry name" value="LPS_length_determ_N"/>
</dbReference>
<evidence type="ECO:0000256" key="3">
    <source>
        <dbReference type="ARBA" id="ARBA00022475"/>
    </source>
</evidence>
<keyword evidence="7" id="KW-0175">Coiled coil</keyword>
<comment type="subcellular location">
    <subcellularLocation>
        <location evidence="1">Cell membrane</location>
        <topology evidence="1">Multi-pass membrane protein</topology>
    </subcellularLocation>
</comment>
<keyword evidence="3" id="KW-1003">Cell membrane</keyword>
<feature type="domain" description="Polysaccharide chain length determinant N-terminal" evidence="9">
    <location>
        <begin position="18"/>
        <end position="112"/>
    </location>
</feature>
<dbReference type="GO" id="GO:0005886">
    <property type="term" value="C:plasma membrane"/>
    <property type="evidence" value="ECO:0007669"/>
    <property type="project" value="UniProtKB-SubCell"/>
</dbReference>
<evidence type="ECO:0000256" key="4">
    <source>
        <dbReference type="ARBA" id="ARBA00022692"/>
    </source>
</evidence>
<feature type="transmembrane region" description="Helical" evidence="8">
    <location>
        <begin position="33"/>
        <end position="54"/>
    </location>
</feature>
<evidence type="ECO:0000256" key="2">
    <source>
        <dbReference type="ARBA" id="ARBA00006683"/>
    </source>
</evidence>
<name>A0A1I4N7A9_9FIRM</name>
<protein>
    <submittedName>
        <fullName evidence="10">Chain length determinant protein</fullName>
    </submittedName>
</protein>
<evidence type="ECO:0000256" key="6">
    <source>
        <dbReference type="ARBA" id="ARBA00023136"/>
    </source>
</evidence>
<dbReference type="STRING" id="29563.SAMN02983006_02829"/>
<evidence type="ECO:0000256" key="5">
    <source>
        <dbReference type="ARBA" id="ARBA00022989"/>
    </source>
</evidence>
<gene>
    <name evidence="10" type="ORF">SAMN02983006_02829</name>
</gene>
<dbReference type="InterPro" id="IPR050445">
    <property type="entry name" value="Bact_polysacc_biosynth/exp"/>
</dbReference>
<keyword evidence="4 8" id="KW-0812">Transmembrane</keyword>
<sequence>MESQINSGNNRQYYDEYEIDLREYIILLWQKKWLILGLVVLAILAAFLINLFVLPTTYQTRAKIQLTEYPGIYGQSNYARQFLQSSELIKQAAARAGLELTSQEINYYQENRLMVTLIPETKIIELQVEASEPQLAYDLTNNIISIFSQQSADYYKSLLASQQRYVEELEGELKSINRKIAQDQHLNSTKDLEANQLLLNSFLNESNSLFMVRRDLRVLIQQEKEKLLSYAQVRVIDEPYLPVTKKTPNLGSLTNVVKSK</sequence>